<feature type="domain" description="Calcineurin-like phosphoesterase" evidence="5">
    <location>
        <begin position="1"/>
        <end position="89"/>
    </location>
</feature>
<dbReference type="InterPro" id="IPR050884">
    <property type="entry name" value="CNP_phosphodiesterase-III"/>
</dbReference>
<evidence type="ECO:0000259" key="5">
    <source>
        <dbReference type="Pfam" id="PF00149"/>
    </source>
</evidence>
<dbReference type="PANTHER" id="PTHR42988">
    <property type="entry name" value="PHOSPHOHYDROLASE"/>
    <property type="match status" value="1"/>
</dbReference>
<proteinExistence type="inferred from homology"/>
<dbReference type="SUPFAM" id="SSF56300">
    <property type="entry name" value="Metallo-dependent phosphatases"/>
    <property type="match status" value="1"/>
</dbReference>
<organism evidence="6">
    <name type="scientific">marine sediment metagenome</name>
    <dbReference type="NCBI Taxonomy" id="412755"/>
    <lineage>
        <taxon>unclassified sequences</taxon>
        <taxon>metagenomes</taxon>
        <taxon>ecological metagenomes</taxon>
    </lineage>
</organism>
<dbReference type="InterPro" id="IPR029052">
    <property type="entry name" value="Metallo-depent_PP-like"/>
</dbReference>
<sequence>MKILHISDLHFGPQRWEESDDNLLEKINSYNADIVINTGDSTSDGLEQAYRDAGDFLNRITCKYVISIIGNHDKRNMNAHDLFKEYIGDTEIIYPSGEKEFTKKDIFLDRKKTCIKDNYTDINLLKKIKRNII</sequence>
<dbReference type="Pfam" id="PF00149">
    <property type="entry name" value="Metallophos"/>
    <property type="match status" value="1"/>
</dbReference>
<accession>A0A0F9D5B6</accession>
<dbReference type="GO" id="GO:0046872">
    <property type="term" value="F:metal ion binding"/>
    <property type="evidence" value="ECO:0007669"/>
    <property type="project" value="UniProtKB-KW"/>
</dbReference>
<keyword evidence="1" id="KW-0479">Metal-binding</keyword>
<evidence type="ECO:0000256" key="2">
    <source>
        <dbReference type="ARBA" id="ARBA00022801"/>
    </source>
</evidence>
<evidence type="ECO:0000256" key="4">
    <source>
        <dbReference type="ARBA" id="ARBA00025742"/>
    </source>
</evidence>
<evidence type="ECO:0000256" key="3">
    <source>
        <dbReference type="ARBA" id="ARBA00023004"/>
    </source>
</evidence>
<keyword evidence="3" id="KW-0408">Iron</keyword>
<comment type="similarity">
    <text evidence="4">Belongs to the cyclic nucleotide phosphodiesterase class-III family.</text>
</comment>
<name>A0A0F9D5B6_9ZZZZ</name>
<dbReference type="InterPro" id="IPR004843">
    <property type="entry name" value="Calcineurin-like_PHP"/>
</dbReference>
<evidence type="ECO:0000313" key="6">
    <source>
        <dbReference type="EMBL" id="KKL48886.1"/>
    </source>
</evidence>
<comment type="caution">
    <text evidence="6">The sequence shown here is derived from an EMBL/GenBank/DDBJ whole genome shotgun (WGS) entry which is preliminary data.</text>
</comment>
<dbReference type="AlphaFoldDB" id="A0A0F9D5B6"/>
<dbReference type="Gene3D" id="3.60.21.10">
    <property type="match status" value="1"/>
</dbReference>
<dbReference type="EMBL" id="LAZR01033160">
    <property type="protein sequence ID" value="KKL48886.1"/>
    <property type="molecule type" value="Genomic_DNA"/>
</dbReference>
<dbReference type="GO" id="GO:0016787">
    <property type="term" value="F:hydrolase activity"/>
    <property type="evidence" value="ECO:0007669"/>
    <property type="project" value="UniProtKB-KW"/>
</dbReference>
<keyword evidence="2" id="KW-0378">Hydrolase</keyword>
<dbReference type="PANTHER" id="PTHR42988:SF2">
    <property type="entry name" value="CYCLIC NUCLEOTIDE PHOSPHODIESTERASE CBUA0032-RELATED"/>
    <property type="match status" value="1"/>
</dbReference>
<reference evidence="6" key="1">
    <citation type="journal article" date="2015" name="Nature">
        <title>Complex archaea that bridge the gap between prokaryotes and eukaryotes.</title>
        <authorList>
            <person name="Spang A."/>
            <person name="Saw J.H."/>
            <person name="Jorgensen S.L."/>
            <person name="Zaremba-Niedzwiedzka K."/>
            <person name="Martijn J."/>
            <person name="Lind A.E."/>
            <person name="van Eijk R."/>
            <person name="Schleper C."/>
            <person name="Guy L."/>
            <person name="Ettema T.J."/>
        </authorList>
    </citation>
    <scope>NUCLEOTIDE SEQUENCE</scope>
</reference>
<gene>
    <name evidence="6" type="ORF">LCGC14_2321040</name>
</gene>
<protein>
    <recommendedName>
        <fullName evidence="5">Calcineurin-like phosphoesterase domain-containing protein</fullName>
    </recommendedName>
</protein>
<evidence type="ECO:0000256" key="1">
    <source>
        <dbReference type="ARBA" id="ARBA00022723"/>
    </source>
</evidence>